<evidence type="ECO:0000256" key="3">
    <source>
        <dbReference type="ARBA" id="ARBA00022598"/>
    </source>
</evidence>
<keyword evidence="5 7" id="KW-0067">ATP-binding</keyword>
<dbReference type="EC" id="6.3.4.14" evidence="2"/>
<dbReference type="InterPro" id="IPR005479">
    <property type="entry name" value="CPAse_ATP-bd"/>
</dbReference>
<dbReference type="PROSITE" id="PS00866">
    <property type="entry name" value="CPSASE_1"/>
    <property type="match status" value="1"/>
</dbReference>
<evidence type="ECO:0000256" key="5">
    <source>
        <dbReference type="ARBA" id="ARBA00022840"/>
    </source>
</evidence>
<dbReference type="GO" id="GO:0005524">
    <property type="term" value="F:ATP binding"/>
    <property type="evidence" value="ECO:0007669"/>
    <property type="project" value="UniProtKB-UniRule"/>
</dbReference>
<gene>
    <name evidence="10" type="ORF">HD600_001658</name>
</gene>
<dbReference type="Gene3D" id="3.30.470.20">
    <property type="entry name" value="ATP-grasp fold, B domain"/>
    <property type="match status" value="1"/>
</dbReference>
<comment type="catalytic activity">
    <reaction evidence="6">
        <text>N(6)-biotinyl-L-lysyl-[protein] + hydrogencarbonate + ATP = N(6)-carboxybiotinyl-L-lysyl-[protein] + ADP + phosphate + H(+)</text>
        <dbReference type="Rhea" id="RHEA:13501"/>
        <dbReference type="Rhea" id="RHEA-COMP:10505"/>
        <dbReference type="Rhea" id="RHEA-COMP:10506"/>
        <dbReference type="ChEBI" id="CHEBI:15378"/>
        <dbReference type="ChEBI" id="CHEBI:17544"/>
        <dbReference type="ChEBI" id="CHEBI:30616"/>
        <dbReference type="ChEBI" id="CHEBI:43474"/>
        <dbReference type="ChEBI" id="CHEBI:83144"/>
        <dbReference type="ChEBI" id="CHEBI:83145"/>
        <dbReference type="ChEBI" id="CHEBI:456216"/>
        <dbReference type="EC" id="6.3.4.14"/>
    </reaction>
</comment>
<evidence type="ECO:0000313" key="10">
    <source>
        <dbReference type="EMBL" id="MBB5743161.1"/>
    </source>
</evidence>
<dbReference type="SMART" id="SM00878">
    <property type="entry name" value="Biotin_carb_C"/>
    <property type="match status" value="1"/>
</dbReference>
<dbReference type="RefSeq" id="WP_184282920.1">
    <property type="nucleotide sequence ID" value="NZ_BAAAPG010000001.1"/>
</dbReference>
<protein>
    <recommendedName>
        <fullName evidence="2">biotin carboxylase</fullName>
        <ecNumber evidence="2">6.3.4.14</ecNumber>
    </recommendedName>
</protein>
<dbReference type="Proteomes" id="UP000517712">
    <property type="component" value="Unassembled WGS sequence"/>
</dbReference>
<evidence type="ECO:0000256" key="7">
    <source>
        <dbReference type="PROSITE-ProRule" id="PRU00409"/>
    </source>
</evidence>
<dbReference type="Pfam" id="PF02786">
    <property type="entry name" value="CPSase_L_D2"/>
    <property type="match status" value="1"/>
</dbReference>
<dbReference type="InterPro" id="IPR011764">
    <property type="entry name" value="Biotin_carboxylation_dom"/>
</dbReference>
<dbReference type="Pfam" id="PF02785">
    <property type="entry name" value="Biotin_carb_C"/>
    <property type="match status" value="1"/>
</dbReference>
<dbReference type="InterPro" id="IPR051602">
    <property type="entry name" value="ACC_Biotin_Carboxylase"/>
</dbReference>
<dbReference type="InterPro" id="IPR005481">
    <property type="entry name" value="BC-like_N"/>
</dbReference>
<evidence type="ECO:0000256" key="4">
    <source>
        <dbReference type="ARBA" id="ARBA00022741"/>
    </source>
</evidence>
<dbReference type="GO" id="GO:0046872">
    <property type="term" value="F:metal ion binding"/>
    <property type="evidence" value="ECO:0007669"/>
    <property type="project" value="InterPro"/>
</dbReference>
<dbReference type="AlphaFoldDB" id="A0A7W9CCN7"/>
<accession>A0A7W9CCN7</accession>
<comment type="caution">
    <text evidence="10">The sequence shown here is derived from an EMBL/GenBank/DDBJ whole genome shotgun (WGS) entry which is preliminary data.</text>
</comment>
<dbReference type="FunFam" id="3.30.1490.20:FF:000003">
    <property type="entry name" value="acetyl-CoA carboxylase isoform X1"/>
    <property type="match status" value="1"/>
</dbReference>
<proteinExistence type="predicted"/>
<dbReference type="Pfam" id="PF00289">
    <property type="entry name" value="Biotin_carb_N"/>
    <property type="match status" value="1"/>
</dbReference>
<dbReference type="SUPFAM" id="SSF52440">
    <property type="entry name" value="PreATP-grasp domain"/>
    <property type="match status" value="1"/>
</dbReference>
<dbReference type="SUPFAM" id="SSF51246">
    <property type="entry name" value="Rudiment single hybrid motif"/>
    <property type="match status" value="1"/>
</dbReference>
<dbReference type="EMBL" id="JACHMU010000001">
    <property type="protein sequence ID" value="MBB5743161.1"/>
    <property type="molecule type" value="Genomic_DNA"/>
</dbReference>
<evidence type="ECO:0000259" key="9">
    <source>
        <dbReference type="PROSITE" id="PS50979"/>
    </source>
</evidence>
<dbReference type="PROSITE" id="PS50979">
    <property type="entry name" value="BC"/>
    <property type="match status" value="1"/>
</dbReference>
<keyword evidence="4 7" id="KW-0547">Nucleotide-binding</keyword>
<keyword evidence="3 10" id="KW-0436">Ligase</keyword>
<organism evidence="10 11">
    <name type="scientific">Microbacterium ginsengiterrae</name>
    <dbReference type="NCBI Taxonomy" id="546115"/>
    <lineage>
        <taxon>Bacteria</taxon>
        <taxon>Bacillati</taxon>
        <taxon>Actinomycetota</taxon>
        <taxon>Actinomycetes</taxon>
        <taxon>Micrococcales</taxon>
        <taxon>Microbacteriaceae</taxon>
        <taxon>Microbacterium</taxon>
    </lineage>
</organism>
<dbReference type="PROSITE" id="PS50975">
    <property type="entry name" value="ATP_GRASP"/>
    <property type="match status" value="1"/>
</dbReference>
<dbReference type="GO" id="GO:0004075">
    <property type="term" value="F:biotin carboxylase activity"/>
    <property type="evidence" value="ECO:0007669"/>
    <property type="project" value="UniProtKB-EC"/>
</dbReference>
<dbReference type="PROSITE" id="PS00867">
    <property type="entry name" value="CPSASE_2"/>
    <property type="match status" value="1"/>
</dbReference>
<evidence type="ECO:0000256" key="2">
    <source>
        <dbReference type="ARBA" id="ARBA00013263"/>
    </source>
</evidence>
<dbReference type="PANTHER" id="PTHR48095">
    <property type="entry name" value="PYRUVATE CARBOXYLASE SUBUNIT A"/>
    <property type="match status" value="1"/>
</dbReference>
<dbReference type="InterPro" id="IPR005482">
    <property type="entry name" value="Biotin_COase_C"/>
</dbReference>
<feature type="domain" description="Biotin carboxylation" evidence="9">
    <location>
        <begin position="1"/>
        <end position="445"/>
    </location>
</feature>
<comment type="function">
    <text evidence="1">This protein is a component of the acetyl coenzyme A carboxylase complex; first, biotin carboxylase catalyzes the carboxylation of the carrier protein and then the transcarboxylase transfers the carboxyl group to form malonyl-CoA.</text>
</comment>
<dbReference type="InterPro" id="IPR011054">
    <property type="entry name" value="Rudment_hybrid_motif"/>
</dbReference>
<keyword evidence="11" id="KW-1185">Reference proteome</keyword>
<dbReference type="PANTHER" id="PTHR48095:SF2">
    <property type="entry name" value="BIOTIN CARBOXYLASE, CHLOROPLASTIC"/>
    <property type="match status" value="1"/>
</dbReference>
<dbReference type="InterPro" id="IPR011761">
    <property type="entry name" value="ATP-grasp"/>
</dbReference>
<dbReference type="SUPFAM" id="SSF56059">
    <property type="entry name" value="Glutathione synthetase ATP-binding domain-like"/>
    <property type="match status" value="1"/>
</dbReference>
<reference evidence="10 11" key="1">
    <citation type="submission" date="2020-08" db="EMBL/GenBank/DDBJ databases">
        <title>Sequencing the genomes of 1000 actinobacteria strains.</title>
        <authorList>
            <person name="Klenk H.-P."/>
        </authorList>
    </citation>
    <scope>NUCLEOTIDE SEQUENCE [LARGE SCALE GENOMIC DNA]</scope>
    <source>
        <strain evidence="10 11">DSM 24823</strain>
    </source>
</reference>
<sequence length="450" mass="48291">MTERVFVANRGEIAVRIIEACDRLGYETVLGVSLADRSSLAARRAGRVVVLGGPQSRESYLSVDAVLQAAISTGCTALHPGYGFLSERPDLARGCADNGIVFVGPSPEALEALGDKLSARALAERLDVPVSAGGTAENWEDVSRLAEEIGFPVLVKAAYGGGGRGMKLVHSAAELADAWSVASSEAAAAFGDGTVFLERYVASAKHIEVQILGDRHGNRIHLGERECSVQYRYQKVVEESPSTSIDATTREVMTTSALKIAAELDYVGLGTVEFLYDVGTRQVAFLEVNPRLQVEHPVTEQVTGVDLVRQQLLAALGEPIEITQADAEPEGHALEVRITAQDPDRDLMPTPGHVAVWRPPFGGGIRLDSHIYQGYDFPPFYDALMGKLITWGADRDAAIARMVTALDEFAIDGITTSQPLLRRIVTDPVFAQNDVTTHWLGDTILSGGAS</sequence>
<feature type="domain" description="ATP-grasp" evidence="8">
    <location>
        <begin position="120"/>
        <end position="316"/>
    </location>
</feature>
<evidence type="ECO:0000313" key="11">
    <source>
        <dbReference type="Proteomes" id="UP000517712"/>
    </source>
</evidence>
<dbReference type="InterPro" id="IPR016185">
    <property type="entry name" value="PreATP-grasp_dom_sf"/>
</dbReference>
<evidence type="ECO:0000256" key="1">
    <source>
        <dbReference type="ARBA" id="ARBA00003761"/>
    </source>
</evidence>
<evidence type="ECO:0000256" key="6">
    <source>
        <dbReference type="ARBA" id="ARBA00048600"/>
    </source>
</evidence>
<name>A0A7W9CCN7_9MICO</name>
<evidence type="ECO:0000259" key="8">
    <source>
        <dbReference type="PROSITE" id="PS50975"/>
    </source>
</evidence>